<evidence type="ECO:0000313" key="10">
    <source>
        <dbReference type="Proteomes" id="UP000628710"/>
    </source>
</evidence>
<name>A0A934JU45_9GAMM</name>
<evidence type="ECO:0000256" key="7">
    <source>
        <dbReference type="ARBA" id="ARBA00023136"/>
    </source>
</evidence>
<comment type="caution">
    <text evidence="9">The sequence shown here is derived from an EMBL/GenBank/DDBJ whole genome shotgun (WGS) entry which is preliminary data.</text>
</comment>
<keyword evidence="6 8" id="KW-1133">Transmembrane helix</keyword>
<dbReference type="RefSeq" id="WP_199468746.1">
    <property type="nucleotide sequence ID" value="NZ_JAEMNX010000012.1"/>
</dbReference>
<evidence type="ECO:0000256" key="3">
    <source>
        <dbReference type="ARBA" id="ARBA00022448"/>
    </source>
</evidence>
<keyword evidence="5 8" id="KW-0812">Transmembrane</keyword>
<feature type="transmembrane region" description="Helical" evidence="8">
    <location>
        <begin position="20"/>
        <end position="41"/>
    </location>
</feature>
<dbReference type="PANTHER" id="PTHR30472:SF19">
    <property type="entry name" value="PETROBACTIN IMPORT SYSTEM PERMEASE PROTEIN YCLO"/>
    <property type="match status" value="1"/>
</dbReference>
<evidence type="ECO:0000313" key="9">
    <source>
        <dbReference type="EMBL" id="MBJ7538337.1"/>
    </source>
</evidence>
<evidence type="ECO:0000256" key="8">
    <source>
        <dbReference type="SAM" id="Phobius"/>
    </source>
</evidence>
<feature type="transmembrane region" description="Helical" evidence="8">
    <location>
        <begin position="78"/>
        <end position="101"/>
    </location>
</feature>
<evidence type="ECO:0000256" key="1">
    <source>
        <dbReference type="ARBA" id="ARBA00004651"/>
    </source>
</evidence>
<dbReference type="EMBL" id="JAEMNX010000012">
    <property type="protein sequence ID" value="MBJ7538337.1"/>
    <property type="molecule type" value="Genomic_DNA"/>
</dbReference>
<dbReference type="Gene3D" id="1.10.3470.10">
    <property type="entry name" value="ABC transporter involved in vitamin B12 uptake, BtuC"/>
    <property type="match status" value="1"/>
</dbReference>
<dbReference type="GO" id="GO:0022857">
    <property type="term" value="F:transmembrane transporter activity"/>
    <property type="evidence" value="ECO:0007669"/>
    <property type="project" value="InterPro"/>
</dbReference>
<keyword evidence="10" id="KW-1185">Reference proteome</keyword>
<reference evidence="9" key="1">
    <citation type="submission" date="2020-12" db="EMBL/GenBank/DDBJ databases">
        <title>Marinomonas arctica sp. nov., a psychrotolerant bacterium isolated from the Arctic.</title>
        <authorList>
            <person name="Zhang Y."/>
        </authorList>
    </citation>
    <scope>NUCLEOTIDE SEQUENCE</scope>
    <source>
        <strain evidence="9">C1424</strain>
    </source>
</reference>
<evidence type="ECO:0000256" key="6">
    <source>
        <dbReference type="ARBA" id="ARBA00022989"/>
    </source>
</evidence>
<dbReference type="InterPro" id="IPR000522">
    <property type="entry name" value="ABC_transptr_permease_BtuC"/>
</dbReference>
<feature type="transmembrane region" description="Helical" evidence="8">
    <location>
        <begin position="53"/>
        <end position="72"/>
    </location>
</feature>
<keyword evidence="4" id="KW-1003">Cell membrane</keyword>
<dbReference type="AlphaFoldDB" id="A0A934JU45"/>
<protein>
    <submittedName>
        <fullName evidence="9">Iron chelate uptake ABC transporter family permease subunit</fullName>
    </submittedName>
</protein>
<dbReference type="Proteomes" id="UP000628710">
    <property type="component" value="Unassembled WGS sequence"/>
</dbReference>
<feature type="transmembrane region" description="Helical" evidence="8">
    <location>
        <begin position="187"/>
        <end position="205"/>
    </location>
</feature>
<feature type="transmembrane region" description="Helical" evidence="8">
    <location>
        <begin position="275"/>
        <end position="295"/>
    </location>
</feature>
<evidence type="ECO:0000256" key="2">
    <source>
        <dbReference type="ARBA" id="ARBA00007935"/>
    </source>
</evidence>
<comment type="subcellular location">
    <subcellularLocation>
        <location evidence="1">Cell membrane</location>
        <topology evidence="1">Multi-pass membrane protein</topology>
    </subcellularLocation>
</comment>
<sequence>MNSVRAVVARSLSNPVYRLMMAGVFAALAIVAFLTLNVRASWAFTLPFRGEKVIAIMLVGVAIAFSTVLFQTLTHNRILTPGIMGFDSLYALLQSFMLLLLGRIAFVQLNPQLKWLIEVMVMAGALCGLYYWLFLRQKRDLPVLILVGIVLGLLFRSLNSLIGRMMDPVEFDVLQDLMFANFNRIDGSLLAVAGFLMLLVSAWLWRQRYVLDVLQLGDAIAVNLGLNQRALTLKLIVAIAFLVSISTALVGPVTFFGILVANIAYAVSGSYQHRFVIPMASFLAIIALVGGQAILEYVLKFGSSLSIVVEFIGGVFFLGLVMRQGRR</sequence>
<dbReference type="Pfam" id="PF01032">
    <property type="entry name" value="FecCD"/>
    <property type="match status" value="1"/>
</dbReference>
<gene>
    <name evidence="9" type="ORF">I8J31_11700</name>
</gene>
<feature type="transmembrane region" description="Helical" evidence="8">
    <location>
        <begin position="141"/>
        <end position="158"/>
    </location>
</feature>
<feature type="transmembrane region" description="Helical" evidence="8">
    <location>
        <begin position="301"/>
        <end position="321"/>
    </location>
</feature>
<dbReference type="GO" id="GO:0033214">
    <property type="term" value="P:siderophore-iron import into cell"/>
    <property type="evidence" value="ECO:0007669"/>
    <property type="project" value="TreeGrafter"/>
</dbReference>
<accession>A0A934JU45</accession>
<dbReference type="PANTHER" id="PTHR30472">
    <property type="entry name" value="FERRIC ENTEROBACTIN TRANSPORT SYSTEM PERMEASE PROTEIN"/>
    <property type="match status" value="1"/>
</dbReference>
<proteinExistence type="inferred from homology"/>
<keyword evidence="3" id="KW-0813">Transport</keyword>
<dbReference type="CDD" id="cd06550">
    <property type="entry name" value="TM_ABC_iron-siderophores_like"/>
    <property type="match status" value="1"/>
</dbReference>
<dbReference type="InterPro" id="IPR037294">
    <property type="entry name" value="ABC_BtuC-like"/>
</dbReference>
<evidence type="ECO:0000256" key="4">
    <source>
        <dbReference type="ARBA" id="ARBA00022475"/>
    </source>
</evidence>
<comment type="similarity">
    <text evidence="2">Belongs to the binding-protein-dependent transport system permease family. FecCD subfamily.</text>
</comment>
<dbReference type="GO" id="GO:0005886">
    <property type="term" value="C:plasma membrane"/>
    <property type="evidence" value="ECO:0007669"/>
    <property type="project" value="UniProtKB-SubCell"/>
</dbReference>
<feature type="transmembrane region" description="Helical" evidence="8">
    <location>
        <begin position="113"/>
        <end position="135"/>
    </location>
</feature>
<keyword evidence="7 8" id="KW-0472">Membrane</keyword>
<organism evidence="9 10">
    <name type="scientific">Marinomonas transparens</name>
    <dbReference type="NCBI Taxonomy" id="2795388"/>
    <lineage>
        <taxon>Bacteria</taxon>
        <taxon>Pseudomonadati</taxon>
        <taxon>Pseudomonadota</taxon>
        <taxon>Gammaproteobacteria</taxon>
        <taxon>Oceanospirillales</taxon>
        <taxon>Oceanospirillaceae</taxon>
        <taxon>Marinomonas</taxon>
    </lineage>
</organism>
<feature type="transmembrane region" description="Helical" evidence="8">
    <location>
        <begin position="235"/>
        <end position="263"/>
    </location>
</feature>
<evidence type="ECO:0000256" key="5">
    <source>
        <dbReference type="ARBA" id="ARBA00022692"/>
    </source>
</evidence>
<dbReference type="SUPFAM" id="SSF81345">
    <property type="entry name" value="ABC transporter involved in vitamin B12 uptake, BtuC"/>
    <property type="match status" value="1"/>
</dbReference>